<evidence type="ECO:0008006" key="3">
    <source>
        <dbReference type="Google" id="ProtNLM"/>
    </source>
</evidence>
<name>A0A0F9MQC6_9ZZZZ</name>
<proteinExistence type="predicted"/>
<gene>
    <name evidence="2" type="ORF">LCGC14_1045900</name>
</gene>
<evidence type="ECO:0000256" key="1">
    <source>
        <dbReference type="SAM" id="Phobius"/>
    </source>
</evidence>
<keyword evidence="1" id="KW-0812">Transmembrane</keyword>
<protein>
    <recommendedName>
        <fullName evidence="3">DUF4406 domain-containing protein</fullName>
    </recommendedName>
</protein>
<keyword evidence="1" id="KW-1133">Transmembrane helix</keyword>
<sequence length="170" mass="19713">MLESIVVWVSIIFWSCIACVSIYGLTCGRDGRYAYFSKIWKRKEKQQFDFYLAGPMRNYKNKNKDMFLKVATLLREQGYTIFNPGEVNDDALTFQECMNIDLDAVVNRCANIAFLPDWKQSLGSNAEVFVAFVCGKSGYQTRLVKKGTEVRLKRISLKRYRLPYGVKKKK</sequence>
<keyword evidence="1" id="KW-0472">Membrane</keyword>
<dbReference type="EMBL" id="LAZR01004341">
    <property type="protein sequence ID" value="KKN09505.1"/>
    <property type="molecule type" value="Genomic_DNA"/>
</dbReference>
<dbReference type="InterPro" id="IPR025518">
    <property type="entry name" value="DUF4406"/>
</dbReference>
<accession>A0A0F9MQC6</accession>
<dbReference type="AlphaFoldDB" id="A0A0F9MQC6"/>
<evidence type="ECO:0000313" key="2">
    <source>
        <dbReference type="EMBL" id="KKN09505.1"/>
    </source>
</evidence>
<dbReference type="Gene3D" id="3.40.50.450">
    <property type="match status" value="1"/>
</dbReference>
<dbReference type="SUPFAM" id="SSF52309">
    <property type="entry name" value="N-(deoxy)ribosyltransferase-like"/>
    <property type="match status" value="1"/>
</dbReference>
<organism evidence="2">
    <name type="scientific">marine sediment metagenome</name>
    <dbReference type="NCBI Taxonomy" id="412755"/>
    <lineage>
        <taxon>unclassified sequences</taxon>
        <taxon>metagenomes</taxon>
        <taxon>ecological metagenomes</taxon>
    </lineage>
</organism>
<comment type="caution">
    <text evidence="2">The sequence shown here is derived from an EMBL/GenBank/DDBJ whole genome shotgun (WGS) entry which is preliminary data.</text>
</comment>
<reference evidence="2" key="1">
    <citation type="journal article" date="2015" name="Nature">
        <title>Complex archaea that bridge the gap between prokaryotes and eukaryotes.</title>
        <authorList>
            <person name="Spang A."/>
            <person name="Saw J.H."/>
            <person name="Jorgensen S.L."/>
            <person name="Zaremba-Niedzwiedzka K."/>
            <person name="Martijn J."/>
            <person name="Lind A.E."/>
            <person name="van Eijk R."/>
            <person name="Schleper C."/>
            <person name="Guy L."/>
            <person name="Ettema T.J."/>
        </authorList>
    </citation>
    <scope>NUCLEOTIDE SEQUENCE</scope>
</reference>
<feature type="transmembrane region" description="Helical" evidence="1">
    <location>
        <begin position="6"/>
        <end position="25"/>
    </location>
</feature>
<dbReference type="Pfam" id="PF14359">
    <property type="entry name" value="DUF4406"/>
    <property type="match status" value="1"/>
</dbReference>